<feature type="region of interest" description="Disordered" evidence="1">
    <location>
        <begin position="288"/>
        <end position="308"/>
    </location>
</feature>
<dbReference type="AlphaFoldDB" id="F9WSZ4"/>
<name>F9WSZ4_TRYVY</name>
<feature type="compositionally biased region" description="Basic residues" evidence="1">
    <location>
        <begin position="1"/>
        <end position="12"/>
    </location>
</feature>
<reference evidence="2 3" key="1">
    <citation type="journal article" date="2012" name="Proc. Natl. Acad. Sci. U.S.A.">
        <title>Antigenic diversity is generated by distinct evolutionary mechanisms in African trypanosome species.</title>
        <authorList>
            <person name="Jackson A.P."/>
            <person name="Berry A."/>
            <person name="Aslett M."/>
            <person name="Allison H.C."/>
            <person name="Burton P."/>
            <person name="Vavrova-Anderson J."/>
            <person name="Brown R."/>
            <person name="Browne H."/>
            <person name="Corton N."/>
            <person name="Hauser H."/>
            <person name="Gamble J."/>
            <person name="Gilderthorp R."/>
            <person name="Marcello L."/>
            <person name="McQuillan J."/>
            <person name="Otto T.D."/>
            <person name="Quail M.A."/>
            <person name="Sanders M.J."/>
            <person name="van Tonder A."/>
            <person name="Ginger M.L."/>
            <person name="Field M.C."/>
            <person name="Barry J.D."/>
            <person name="Hertz-Fowler C."/>
            <person name="Berriman M."/>
        </authorList>
    </citation>
    <scope>NUCLEOTIDE SEQUENCE</scope>
    <source>
        <strain evidence="2 3">Y486</strain>
    </source>
</reference>
<gene>
    <name evidence="2" type="ORF">TvY486_0003035</name>
</gene>
<dbReference type="EMBL" id="CAEX01006114">
    <property type="protein sequence ID" value="CCD20683.1"/>
    <property type="molecule type" value="Genomic_DNA"/>
</dbReference>
<dbReference type="VEuPathDB" id="TriTrypDB:TvY486_0003035"/>
<organism evidence="2 3">
    <name type="scientific">Trypanosoma vivax (strain Y486)</name>
    <dbReference type="NCBI Taxonomy" id="1055687"/>
    <lineage>
        <taxon>Eukaryota</taxon>
        <taxon>Discoba</taxon>
        <taxon>Euglenozoa</taxon>
        <taxon>Kinetoplastea</taxon>
        <taxon>Metakinetoplastina</taxon>
        <taxon>Trypanosomatida</taxon>
        <taxon>Trypanosomatidae</taxon>
        <taxon>Trypanosoma</taxon>
        <taxon>Duttonella</taxon>
    </lineage>
</organism>
<protein>
    <submittedName>
        <fullName evidence="2">Uncharacterized protein</fullName>
    </submittedName>
</protein>
<accession>F9WSZ4</accession>
<evidence type="ECO:0000313" key="2">
    <source>
        <dbReference type="EMBL" id="CCD20683.1"/>
    </source>
</evidence>
<dbReference type="Proteomes" id="UP000009027">
    <property type="component" value="Unassembled WGS sequence"/>
</dbReference>
<evidence type="ECO:0000256" key="1">
    <source>
        <dbReference type="SAM" id="MobiDB-lite"/>
    </source>
</evidence>
<sequence length="308" mass="32589">MAPLARSRRTSRRACGVARWSAERPSKRGRPVSPGASKGGETTRPCAGQNAMFPLRANGALKLNALRESGPWALLEAKKHAAAPETANPVADMVFDAAAEEIRQHINQACRIARSDARKKVVGNSEMAGVFPSASNAQAIESFRGRHCHHKSGGPRSVPSGFGFGSKPRRQGNVDGLSAGKGNGDNEALRRINEDTRPGDVGLARASFCFEFEPGEKQWLALRKDAAVADGGWEGAGSDVSFGPSEGSGGKSHKAGAANDAVGAGPRLQRGVVREGLRCNATRWGEIPLPQEENFIEHPSDRSALIAD</sequence>
<feature type="region of interest" description="Disordered" evidence="1">
    <location>
        <begin position="237"/>
        <end position="263"/>
    </location>
</feature>
<evidence type="ECO:0000313" key="3">
    <source>
        <dbReference type="Proteomes" id="UP000009027"/>
    </source>
</evidence>
<keyword evidence="3" id="KW-1185">Reference proteome</keyword>
<feature type="region of interest" description="Disordered" evidence="1">
    <location>
        <begin position="147"/>
        <end position="187"/>
    </location>
</feature>
<proteinExistence type="predicted"/>
<feature type="region of interest" description="Disordered" evidence="1">
    <location>
        <begin position="1"/>
        <end position="45"/>
    </location>
</feature>